<dbReference type="PROSITE" id="PS51191">
    <property type="entry name" value="FEMABX"/>
    <property type="match status" value="1"/>
</dbReference>
<organism evidence="8 9">
    <name type="scientific">Rhynchospora breviuscula</name>
    <dbReference type="NCBI Taxonomy" id="2022672"/>
    <lineage>
        <taxon>Eukaryota</taxon>
        <taxon>Viridiplantae</taxon>
        <taxon>Streptophyta</taxon>
        <taxon>Embryophyta</taxon>
        <taxon>Tracheophyta</taxon>
        <taxon>Spermatophyta</taxon>
        <taxon>Magnoliopsida</taxon>
        <taxon>Liliopsida</taxon>
        <taxon>Poales</taxon>
        <taxon>Cyperaceae</taxon>
        <taxon>Cyperoideae</taxon>
        <taxon>Rhynchosporeae</taxon>
        <taxon>Rhynchospora</taxon>
    </lineage>
</organism>
<dbReference type="EMBL" id="JAMQYH010000029">
    <property type="protein sequence ID" value="KAJ1684602.1"/>
    <property type="molecule type" value="Genomic_DNA"/>
</dbReference>
<dbReference type="Proteomes" id="UP001151287">
    <property type="component" value="Unassembled WGS sequence"/>
</dbReference>
<dbReference type="InterPro" id="IPR029066">
    <property type="entry name" value="PLP-binding_barrel"/>
</dbReference>
<evidence type="ECO:0000259" key="7">
    <source>
        <dbReference type="Pfam" id="PF01168"/>
    </source>
</evidence>
<dbReference type="GO" id="GO:0071555">
    <property type="term" value="P:cell wall organization"/>
    <property type="evidence" value="ECO:0007669"/>
    <property type="project" value="UniProtKB-KW"/>
</dbReference>
<reference evidence="8" key="1">
    <citation type="journal article" date="2022" name="Cell">
        <title>Repeat-based holocentromeres influence genome architecture and karyotype evolution.</title>
        <authorList>
            <person name="Hofstatter P.G."/>
            <person name="Thangavel G."/>
            <person name="Lux T."/>
            <person name="Neumann P."/>
            <person name="Vondrak T."/>
            <person name="Novak P."/>
            <person name="Zhang M."/>
            <person name="Costa L."/>
            <person name="Castellani M."/>
            <person name="Scott A."/>
            <person name="Toegelov H."/>
            <person name="Fuchs J."/>
            <person name="Mata-Sucre Y."/>
            <person name="Dias Y."/>
            <person name="Vanzela A.L.L."/>
            <person name="Huettel B."/>
            <person name="Almeida C.C.S."/>
            <person name="Simkova H."/>
            <person name="Souza G."/>
            <person name="Pedrosa-Harand A."/>
            <person name="Macas J."/>
            <person name="Mayer K.F.X."/>
            <person name="Houben A."/>
            <person name="Marques A."/>
        </authorList>
    </citation>
    <scope>NUCLEOTIDE SEQUENCE</scope>
    <source>
        <strain evidence="8">RhyBre1mFocal</strain>
    </source>
</reference>
<keyword evidence="2" id="KW-0808">Transferase</keyword>
<keyword evidence="5" id="KW-0012">Acyltransferase</keyword>
<evidence type="ECO:0000313" key="9">
    <source>
        <dbReference type="Proteomes" id="UP001151287"/>
    </source>
</evidence>
<gene>
    <name evidence="8" type="ORF">LUZ63_020357</name>
</gene>
<evidence type="ECO:0000256" key="6">
    <source>
        <dbReference type="ARBA" id="ARBA00023316"/>
    </source>
</evidence>
<dbReference type="Gene3D" id="3.20.20.10">
    <property type="entry name" value="Alanine racemase"/>
    <property type="match status" value="1"/>
</dbReference>
<dbReference type="Gene3D" id="3.40.630.30">
    <property type="match status" value="2"/>
</dbReference>
<dbReference type="PANTHER" id="PTHR36174:SF1">
    <property type="entry name" value="LIPID II:GLYCINE GLYCYLTRANSFERASE"/>
    <property type="match status" value="1"/>
</dbReference>
<feature type="domain" description="Alanine racemase N-terminal" evidence="7">
    <location>
        <begin position="389"/>
        <end position="533"/>
    </location>
</feature>
<dbReference type="InterPro" id="IPR003447">
    <property type="entry name" value="FEMABX"/>
</dbReference>
<dbReference type="InterPro" id="IPR016181">
    <property type="entry name" value="Acyl_CoA_acyltransferase"/>
</dbReference>
<protein>
    <recommendedName>
        <fullName evidence="7">Alanine racemase N-terminal domain-containing protein</fullName>
    </recommendedName>
</protein>
<keyword evidence="3" id="KW-0133">Cell shape</keyword>
<dbReference type="AlphaFoldDB" id="A0A9Q0C113"/>
<keyword evidence="9" id="KW-1185">Reference proteome</keyword>
<keyword evidence="4" id="KW-0573">Peptidoglycan synthesis</keyword>
<dbReference type="Pfam" id="PF02388">
    <property type="entry name" value="FemAB"/>
    <property type="match status" value="2"/>
</dbReference>
<proteinExistence type="inferred from homology"/>
<dbReference type="SUPFAM" id="SSF51419">
    <property type="entry name" value="PLP-binding barrel"/>
    <property type="match status" value="1"/>
</dbReference>
<dbReference type="GO" id="GO:0008360">
    <property type="term" value="P:regulation of cell shape"/>
    <property type="evidence" value="ECO:0007669"/>
    <property type="project" value="UniProtKB-KW"/>
</dbReference>
<evidence type="ECO:0000256" key="4">
    <source>
        <dbReference type="ARBA" id="ARBA00022984"/>
    </source>
</evidence>
<evidence type="ECO:0000256" key="2">
    <source>
        <dbReference type="ARBA" id="ARBA00022679"/>
    </source>
</evidence>
<evidence type="ECO:0000256" key="3">
    <source>
        <dbReference type="ARBA" id="ARBA00022960"/>
    </source>
</evidence>
<dbReference type="PANTHER" id="PTHR36174">
    <property type="entry name" value="LIPID II:GLYCINE GLYCYLTRANSFERASE"/>
    <property type="match status" value="1"/>
</dbReference>
<evidence type="ECO:0000313" key="8">
    <source>
        <dbReference type="EMBL" id="KAJ1684602.1"/>
    </source>
</evidence>
<dbReference type="InterPro" id="IPR050644">
    <property type="entry name" value="PG_Glycine_Bridge_Synth"/>
</dbReference>
<comment type="caution">
    <text evidence="8">The sequence shown here is derived from an EMBL/GenBank/DDBJ whole genome shotgun (WGS) entry which is preliminary data.</text>
</comment>
<keyword evidence="6" id="KW-0961">Cell wall biogenesis/degradation</keyword>
<dbReference type="InterPro" id="IPR001608">
    <property type="entry name" value="Ala_racemase_N"/>
</dbReference>
<dbReference type="GO" id="GO:0044038">
    <property type="term" value="P:cell wall macromolecule biosynthetic process"/>
    <property type="evidence" value="ECO:0007669"/>
    <property type="project" value="InterPro"/>
</dbReference>
<dbReference type="Pfam" id="PF01168">
    <property type="entry name" value="Ala_racemase_N"/>
    <property type="match status" value="1"/>
</dbReference>
<dbReference type="SUPFAM" id="SSF55729">
    <property type="entry name" value="Acyl-CoA N-acyltransferases (Nat)"/>
    <property type="match status" value="2"/>
</dbReference>
<accession>A0A9Q0C113</accession>
<evidence type="ECO:0000256" key="1">
    <source>
        <dbReference type="ARBA" id="ARBA00009943"/>
    </source>
</evidence>
<sequence>MSETHLRVRTISVEEHRAHLEQVVAAGGSASFLQTPAWARVKPEWRPESIGWEDAGGRLVGVALVLYRQLPRVKRYLAYLPEGPVIDWSAPDLSAWLDPMTAHLRERGAFGVRIGPPVVTRRWSAQQVKDGIADDATTSLTSLPPTERGVEGARVLSALREHGWRHQGAEGGFAAGQPQYNFVVPLRLPDGTPRTEAEVLAGMNQLWRRNIKKADKAGVEVTTDGPGRLGRPENTVEAFHELYVETAARDHFTPRPLGYFRTMVEALSAEDPDRIRLWFARHEGDLVAATIAIRVGSHAWYSYGASSTRKREVRGSNATQWAMIRDAIAAKADVYDLRGITDTLDAADSHVGLIQFKVGTGGEAVEHVGEWDLPLRRATYAAFALYMSRSTVPVVKGNGYGFGRGRLARRAEWLGVDTVAVGQYDELGDVAPRFGGSLLVLTPWRPFHAHAAPLSGPDGRRVVHTVGRIEDLRDLVRRCDLPGSGPRVVLELLTSMRRHGLTAAGLREIADSSVGNLTVEGVALHLPLADSGGPGHVPEVDRLLDDVVAADLETRTIWVSHLSAAELATLRGRWPELTFRPRSGTGLWLGDRGALEVRATVLDVHPVERGTVYGYRGRSAPRKGHLVVVAGGTAHGIGLEAPLGDQSLRSRAASVARGGLDAAGFVRSPFSIAGKPRLFAEPPHMQASMLFLPAGVAPPAVGDEVPVRVRYTTTDVDEVSLG</sequence>
<name>A0A9Q0C113_9POAL</name>
<dbReference type="GO" id="GO:0016755">
    <property type="term" value="F:aminoacyltransferase activity"/>
    <property type="evidence" value="ECO:0007669"/>
    <property type="project" value="InterPro"/>
</dbReference>
<comment type="similarity">
    <text evidence="1">Belongs to the FemABX family.</text>
</comment>
<evidence type="ECO:0000256" key="5">
    <source>
        <dbReference type="ARBA" id="ARBA00023315"/>
    </source>
</evidence>